<evidence type="ECO:0000256" key="1">
    <source>
        <dbReference type="ARBA" id="ARBA00004906"/>
    </source>
</evidence>
<dbReference type="Pfam" id="PF00642">
    <property type="entry name" value="zf-CCCH"/>
    <property type="match status" value="1"/>
</dbReference>
<evidence type="ECO:0000313" key="14">
    <source>
        <dbReference type="Proteomes" id="UP001175001"/>
    </source>
</evidence>
<evidence type="ECO:0000256" key="9">
    <source>
        <dbReference type="PROSITE-ProRule" id="PRU00723"/>
    </source>
</evidence>
<evidence type="ECO:0000313" key="13">
    <source>
        <dbReference type="EMBL" id="KAK0612760.1"/>
    </source>
</evidence>
<dbReference type="PANTHER" id="PTHR22770:SF13">
    <property type="entry name" value="RING-TYPE DOMAIN-CONTAINING PROTEIN"/>
    <property type="match status" value="1"/>
</dbReference>
<dbReference type="InterPro" id="IPR012677">
    <property type="entry name" value="Nucleotide-bd_a/b_plait_sf"/>
</dbReference>
<evidence type="ECO:0000256" key="5">
    <source>
        <dbReference type="ARBA" id="ARBA00022771"/>
    </source>
</evidence>
<dbReference type="Proteomes" id="UP001175001">
    <property type="component" value="Unassembled WGS sequence"/>
</dbReference>
<organism evidence="13 14">
    <name type="scientific">Lasiodiplodia hormozganensis</name>
    <dbReference type="NCBI Taxonomy" id="869390"/>
    <lineage>
        <taxon>Eukaryota</taxon>
        <taxon>Fungi</taxon>
        <taxon>Dikarya</taxon>
        <taxon>Ascomycota</taxon>
        <taxon>Pezizomycotina</taxon>
        <taxon>Dothideomycetes</taxon>
        <taxon>Dothideomycetes incertae sedis</taxon>
        <taxon>Botryosphaeriales</taxon>
        <taxon>Botryosphaeriaceae</taxon>
        <taxon>Lasiodiplodia</taxon>
    </lineage>
</organism>
<dbReference type="InterPro" id="IPR000571">
    <property type="entry name" value="Znf_CCCH"/>
</dbReference>
<evidence type="ECO:0000256" key="6">
    <source>
        <dbReference type="ARBA" id="ARBA00022786"/>
    </source>
</evidence>
<dbReference type="EMBL" id="JAUJDW010000206">
    <property type="protein sequence ID" value="KAK0612760.1"/>
    <property type="molecule type" value="Genomic_DNA"/>
</dbReference>
<dbReference type="InterPro" id="IPR044066">
    <property type="entry name" value="TRIAD_supradom"/>
</dbReference>
<keyword evidence="13" id="KW-0378">Hydrolase</keyword>
<keyword evidence="13" id="KW-0067">ATP-binding</keyword>
<dbReference type="SUPFAM" id="SSF54928">
    <property type="entry name" value="RNA-binding domain, RBD"/>
    <property type="match status" value="2"/>
</dbReference>
<evidence type="ECO:0000259" key="11">
    <source>
        <dbReference type="PROSITE" id="PS50103"/>
    </source>
</evidence>
<dbReference type="InterPro" id="IPR000504">
    <property type="entry name" value="RRM_dom"/>
</dbReference>
<dbReference type="PANTHER" id="PTHR22770">
    <property type="entry name" value="UBIQUITIN CONJUGATING ENZYME 7 INTERACTING PROTEIN-RELATED"/>
    <property type="match status" value="1"/>
</dbReference>
<reference evidence="13" key="1">
    <citation type="submission" date="2023-06" db="EMBL/GenBank/DDBJ databases">
        <title>Multi-omics analyses reveal the molecular pathogenesis toolkit of Lasiodiplodia hormozganensis, a cross-kingdom pathogen.</title>
        <authorList>
            <person name="Felix C."/>
            <person name="Meneses R."/>
            <person name="Goncalves M.F.M."/>
            <person name="Tilleman L."/>
            <person name="Duarte A.S."/>
            <person name="Jorrin-Novo J.V."/>
            <person name="Van De Peer Y."/>
            <person name="Deforce D."/>
            <person name="Van Nieuwerburgh F."/>
            <person name="Esteves A.C."/>
            <person name="Alves A."/>
        </authorList>
    </citation>
    <scope>NUCLEOTIDE SEQUENCE</scope>
    <source>
        <strain evidence="13">CBS 339.90</strain>
    </source>
</reference>
<dbReference type="SMART" id="SM00647">
    <property type="entry name" value="IBR"/>
    <property type="match status" value="2"/>
</dbReference>
<comment type="caution">
    <text evidence="13">The sequence shown here is derived from an EMBL/GenBank/DDBJ whole genome shotgun (WGS) entry which is preliminary data.</text>
</comment>
<dbReference type="PROSITE" id="PS50103">
    <property type="entry name" value="ZF_C3H1"/>
    <property type="match status" value="3"/>
</dbReference>
<dbReference type="Gene3D" id="4.10.1000.10">
    <property type="entry name" value="Zinc finger, CCCH-type"/>
    <property type="match status" value="1"/>
</dbReference>
<feature type="zinc finger region" description="C3H1-type" evidence="9">
    <location>
        <begin position="100"/>
        <end position="127"/>
    </location>
</feature>
<keyword evidence="13" id="KW-0347">Helicase</keyword>
<name>A0AA39WCH7_9PEZI</name>
<protein>
    <submittedName>
        <fullName evidence="13">ATP-dependent RNA helicase DEAH11</fullName>
    </submittedName>
</protein>
<feature type="domain" description="C3H1-type" evidence="11">
    <location>
        <begin position="100"/>
        <end position="127"/>
    </location>
</feature>
<dbReference type="Pfam" id="PF01485">
    <property type="entry name" value="IBR"/>
    <property type="match status" value="1"/>
</dbReference>
<sequence length="892" mass="97294">MAVCRYFEQGGCRRGDTCMFQHTKAKPTWPLPELSGVSAGSRISQPLAQRADNFIPTTAQNHVEPPVCIFFSQGKCKYGFSCKFKHTGKPPTTTAPKTDESGVPVCTFFLRGVCQKGSGCRFRHEISQSPENSAVSEVAVAPTPPAPFHRPQETPTTQATPETTFTHAGELSKVLSGATVIFGNGATVQSVSLRSDFSAVQLSHIHLSVNAGRIAAFVASLGFADIRTDCIQLKPIPDGSEQVAEIRVEDPSFAENFLRQAGHKLRMDGRTLAATRIQHADGDSGAKRLQLSTVSCAWFKPSKVAWIHFDRKDAALSAVKLLGKRTVRGRKLQVTYQEPPRHAYRGPGHVIHSVQVGNLHVDTTSPDLLHALSGKKTNGVKWGPASYDTPTHMVEQIMRRELEAFGPLSDWEVINDHTSVKGKATARYVNAEDARKAAYQLNGRKLPELGNSKVHVSAIVSIKLSVQASILRAVQADVDELKAQLWEAHHVHIKSYDAPTHSLHMTLRIYGDDRQAVAKAKGSVEKILAGTVATDGEEPIQDVYFFQPAGGEFVQGVMEEHSVLVYRDMKKTLLRIYGPPNAVQNAEATLRKRKSELSSMAHTIPLTPQSLRSALHGGFKHLVETFGKDAVKIDITGTPKTVTFHGSTEEFERVCAILSGTGDDEGELQRRMAALSPTDENDLCAVCWTTPEDPVRRHCGHTYCRECLAGQCSSAGEGTGIPIRCLGGGSESCNEVMTLRELSDALPAAAFETLLQKAFSSYIRARLDVFQFCPTPDCDRVYRCSADGRTVLCDECLVDVCTTCHVAAHDGLSCAEAKDLAGDGEAAFKKWKEENDVRACPKCNTNIEKTYGCNHMTCRGCGTHICWFCMAVFQSSGDTYAHMGKAHEGIGL</sequence>
<feature type="zinc finger region" description="C3H1-type" evidence="9">
    <location>
        <begin position="63"/>
        <end position="89"/>
    </location>
</feature>
<accession>A0AA39WCH7</accession>
<keyword evidence="5 9" id="KW-0863">Zinc-finger</keyword>
<dbReference type="GO" id="GO:0000151">
    <property type="term" value="C:ubiquitin ligase complex"/>
    <property type="evidence" value="ECO:0007669"/>
    <property type="project" value="TreeGrafter"/>
</dbReference>
<dbReference type="GO" id="GO:0004842">
    <property type="term" value="F:ubiquitin-protein transferase activity"/>
    <property type="evidence" value="ECO:0007669"/>
    <property type="project" value="TreeGrafter"/>
</dbReference>
<dbReference type="AlphaFoldDB" id="A0AA39WCH7"/>
<feature type="domain" description="C3H1-type" evidence="11">
    <location>
        <begin position="63"/>
        <end position="89"/>
    </location>
</feature>
<keyword evidence="6" id="KW-0833">Ubl conjugation pathway</keyword>
<dbReference type="Pfam" id="PF22191">
    <property type="entry name" value="IBR_1"/>
    <property type="match status" value="1"/>
</dbReference>
<dbReference type="InterPro" id="IPR036855">
    <property type="entry name" value="Znf_CCCH_sf"/>
</dbReference>
<feature type="zinc finger region" description="C3H1-type" evidence="9">
    <location>
        <begin position="1"/>
        <end position="25"/>
    </location>
</feature>
<gene>
    <name evidence="13" type="ORF">DIS24_g11950</name>
</gene>
<dbReference type="CDD" id="cd22585">
    <property type="entry name" value="Rcat_RBR_DEAH12-like"/>
    <property type="match status" value="1"/>
</dbReference>
<dbReference type="Gene3D" id="3.30.1370.210">
    <property type="match status" value="1"/>
</dbReference>
<dbReference type="Gene3D" id="3.30.40.10">
    <property type="entry name" value="Zinc/RING finger domain, C3HC4 (zinc finger)"/>
    <property type="match status" value="1"/>
</dbReference>
<dbReference type="SMART" id="SM00184">
    <property type="entry name" value="RING"/>
    <property type="match status" value="2"/>
</dbReference>
<dbReference type="Pfam" id="PF00097">
    <property type="entry name" value="zf-C3HC4"/>
    <property type="match status" value="1"/>
</dbReference>
<evidence type="ECO:0000256" key="7">
    <source>
        <dbReference type="ARBA" id="ARBA00022833"/>
    </source>
</evidence>
<dbReference type="GO" id="GO:0043130">
    <property type="term" value="F:ubiquitin binding"/>
    <property type="evidence" value="ECO:0007669"/>
    <property type="project" value="TreeGrafter"/>
</dbReference>
<keyword evidence="13" id="KW-0547">Nucleotide-binding</keyword>
<evidence type="ECO:0000256" key="2">
    <source>
        <dbReference type="ARBA" id="ARBA00022679"/>
    </source>
</evidence>
<dbReference type="Gene3D" id="1.20.120.1750">
    <property type="match status" value="1"/>
</dbReference>
<dbReference type="SUPFAM" id="SSF90229">
    <property type="entry name" value="CCCH zinc finger"/>
    <property type="match status" value="2"/>
</dbReference>
<proteinExistence type="predicted"/>
<keyword evidence="7 9" id="KW-0862">Zinc</keyword>
<evidence type="ECO:0000259" key="12">
    <source>
        <dbReference type="PROSITE" id="PS51873"/>
    </source>
</evidence>
<feature type="domain" description="C3H1-type" evidence="11">
    <location>
        <begin position="1"/>
        <end position="25"/>
    </location>
</feature>
<dbReference type="GO" id="GO:0003723">
    <property type="term" value="F:RNA binding"/>
    <property type="evidence" value="ECO:0007669"/>
    <property type="project" value="UniProtKB-UniRule"/>
</dbReference>
<dbReference type="SUPFAM" id="SSF57850">
    <property type="entry name" value="RING/U-box"/>
    <property type="match status" value="3"/>
</dbReference>
<keyword evidence="8" id="KW-0694">RNA-binding</keyword>
<dbReference type="GO" id="GO:0043161">
    <property type="term" value="P:proteasome-mediated ubiquitin-dependent protein catabolic process"/>
    <property type="evidence" value="ECO:0007669"/>
    <property type="project" value="TreeGrafter"/>
</dbReference>
<evidence type="ECO:0000256" key="4">
    <source>
        <dbReference type="ARBA" id="ARBA00022737"/>
    </source>
</evidence>
<dbReference type="InterPro" id="IPR001841">
    <property type="entry name" value="Znf_RING"/>
</dbReference>
<dbReference type="GO" id="GO:0008270">
    <property type="term" value="F:zinc ion binding"/>
    <property type="evidence" value="ECO:0007669"/>
    <property type="project" value="UniProtKB-KW"/>
</dbReference>
<dbReference type="Gene3D" id="3.30.70.330">
    <property type="match status" value="1"/>
</dbReference>
<dbReference type="Pfam" id="PF00076">
    <property type="entry name" value="RRM_1"/>
    <property type="match status" value="1"/>
</dbReference>
<dbReference type="InterPro" id="IPR013083">
    <property type="entry name" value="Znf_RING/FYVE/PHD"/>
</dbReference>
<keyword evidence="2" id="KW-0808">Transferase</keyword>
<dbReference type="GO" id="GO:0004386">
    <property type="term" value="F:helicase activity"/>
    <property type="evidence" value="ECO:0007669"/>
    <property type="project" value="UniProtKB-KW"/>
</dbReference>
<evidence type="ECO:0000259" key="10">
    <source>
        <dbReference type="PROSITE" id="PS50102"/>
    </source>
</evidence>
<dbReference type="PROSITE" id="PS00518">
    <property type="entry name" value="ZF_RING_1"/>
    <property type="match status" value="1"/>
</dbReference>
<evidence type="ECO:0000256" key="8">
    <source>
        <dbReference type="PROSITE-ProRule" id="PRU00176"/>
    </source>
</evidence>
<comment type="pathway">
    <text evidence="1">Protein modification; protein ubiquitination.</text>
</comment>
<dbReference type="InterPro" id="IPR017907">
    <property type="entry name" value="Znf_RING_CS"/>
</dbReference>
<dbReference type="SMART" id="SM00356">
    <property type="entry name" value="ZnF_C3H1"/>
    <property type="match status" value="3"/>
</dbReference>
<dbReference type="CDD" id="cd20335">
    <property type="entry name" value="BRcat_RBR"/>
    <property type="match status" value="1"/>
</dbReference>
<dbReference type="PROSITE" id="PS51873">
    <property type="entry name" value="TRIAD"/>
    <property type="match status" value="1"/>
</dbReference>
<dbReference type="CDD" id="cd00590">
    <property type="entry name" value="RRM_SF"/>
    <property type="match status" value="2"/>
</dbReference>
<dbReference type="InterPro" id="IPR035979">
    <property type="entry name" value="RBD_domain_sf"/>
</dbReference>
<dbReference type="InterPro" id="IPR018957">
    <property type="entry name" value="Znf_C3HC4_RING-type"/>
</dbReference>
<keyword evidence="3 9" id="KW-0479">Metal-binding</keyword>
<feature type="domain" description="RING-type" evidence="12">
    <location>
        <begin position="680"/>
        <end position="892"/>
    </location>
</feature>
<keyword evidence="4" id="KW-0677">Repeat</keyword>
<keyword evidence="14" id="KW-1185">Reference proteome</keyword>
<dbReference type="PROSITE" id="PS50102">
    <property type="entry name" value="RRM"/>
    <property type="match status" value="1"/>
</dbReference>
<dbReference type="InterPro" id="IPR002867">
    <property type="entry name" value="IBR_dom"/>
</dbReference>
<feature type="domain" description="RRM" evidence="10">
    <location>
        <begin position="352"/>
        <end position="461"/>
    </location>
</feature>
<dbReference type="GO" id="GO:0097039">
    <property type="term" value="P:protein linear polyubiquitination"/>
    <property type="evidence" value="ECO:0007669"/>
    <property type="project" value="TreeGrafter"/>
</dbReference>
<dbReference type="InterPro" id="IPR051628">
    <property type="entry name" value="LUBAC_E3_Ligases"/>
</dbReference>
<evidence type="ECO:0000256" key="3">
    <source>
        <dbReference type="ARBA" id="ARBA00022723"/>
    </source>
</evidence>